<dbReference type="InterPro" id="IPR043131">
    <property type="entry name" value="BCAT-like_N"/>
</dbReference>
<keyword evidence="2" id="KW-1185">Reference proteome</keyword>
<dbReference type="AlphaFoldDB" id="C3J913"/>
<dbReference type="InterPro" id="IPR036038">
    <property type="entry name" value="Aminotransferase-like"/>
</dbReference>
<dbReference type="eggNOG" id="COG0115">
    <property type="taxonomic scope" value="Bacteria"/>
</dbReference>
<gene>
    <name evidence="1" type="ORF">POREN0001_1451</name>
</gene>
<sequence length="196" mass="22838">MERMEEFIETLRLEDGKVQLQPLHRARMERTARDLGFVCPPMPPLEQLCPEPLRKGRVKCRFVYRETIRELSFTPYTPRIIHSFAPMALPVGYTYFYKSTDREVLDRLKEGCAADEVLLVDSEGRITDCSFANLAFHREGRWYTPDTPLLEGVQRQYLIQEGLLTPCTIRVADLERYDQILPINAMLPLPLKDSYL</sequence>
<dbReference type="STRING" id="553175.POREN0001_1451"/>
<name>C3J913_POREA</name>
<dbReference type="GO" id="GO:0003824">
    <property type="term" value="F:catalytic activity"/>
    <property type="evidence" value="ECO:0007669"/>
    <property type="project" value="InterPro"/>
</dbReference>
<dbReference type="Pfam" id="PF01063">
    <property type="entry name" value="Aminotran_4"/>
    <property type="match status" value="1"/>
</dbReference>
<accession>C3J913</accession>
<dbReference type="EMBL" id="ACNN01000011">
    <property type="protein sequence ID" value="EEN83325.1"/>
    <property type="molecule type" value="Genomic_DNA"/>
</dbReference>
<dbReference type="Proteomes" id="UP000004295">
    <property type="component" value="Unassembled WGS sequence"/>
</dbReference>
<comment type="caution">
    <text evidence="1">The sequence shown here is derived from an EMBL/GenBank/DDBJ whole genome shotgun (WGS) entry which is preliminary data.</text>
</comment>
<organism evidence="1 2">
    <name type="scientific">Porphyromonas endodontalis (strain ATCC 35406 / DSM 24491 / JCM 8526 / CCUG 16442 / BCRC 14492 / NCTC 13058 / HG 370)</name>
    <name type="common">Bacteroides endodontalis</name>
    <dbReference type="NCBI Taxonomy" id="553175"/>
    <lineage>
        <taxon>Bacteria</taxon>
        <taxon>Pseudomonadati</taxon>
        <taxon>Bacteroidota</taxon>
        <taxon>Bacteroidia</taxon>
        <taxon>Bacteroidales</taxon>
        <taxon>Porphyromonadaceae</taxon>
        <taxon>Porphyromonas</taxon>
    </lineage>
</organism>
<evidence type="ECO:0008006" key="3">
    <source>
        <dbReference type="Google" id="ProtNLM"/>
    </source>
</evidence>
<proteinExistence type="predicted"/>
<protein>
    <recommendedName>
        <fullName evidence="3">Aminodeoxychorismate lyase</fullName>
    </recommendedName>
</protein>
<evidence type="ECO:0000313" key="1">
    <source>
        <dbReference type="EMBL" id="EEN83325.1"/>
    </source>
</evidence>
<evidence type="ECO:0000313" key="2">
    <source>
        <dbReference type="Proteomes" id="UP000004295"/>
    </source>
</evidence>
<dbReference type="InterPro" id="IPR043132">
    <property type="entry name" value="BCAT-like_C"/>
</dbReference>
<dbReference type="Gene3D" id="3.20.10.10">
    <property type="entry name" value="D-amino Acid Aminotransferase, subunit A, domain 2"/>
    <property type="match status" value="1"/>
</dbReference>
<reference evidence="1 2" key="1">
    <citation type="submission" date="2009-04" db="EMBL/GenBank/DDBJ databases">
        <authorList>
            <person name="Sebastian Y."/>
            <person name="Madupu R."/>
            <person name="Durkin A.S."/>
            <person name="Torralba M."/>
            <person name="Methe B."/>
            <person name="Sutton G.G."/>
            <person name="Strausberg R.L."/>
            <person name="Nelson K.E."/>
        </authorList>
    </citation>
    <scope>NUCLEOTIDE SEQUENCE [LARGE SCALE GENOMIC DNA]</scope>
    <source>
        <strain evidence="2">ATCC 35406 / BCRC 14492 / JCM 8526 / NCTC 13058 / HG 370</strain>
    </source>
</reference>
<dbReference type="Gene3D" id="3.30.470.10">
    <property type="match status" value="1"/>
</dbReference>
<dbReference type="SUPFAM" id="SSF56752">
    <property type="entry name" value="D-aminoacid aminotransferase-like PLP-dependent enzymes"/>
    <property type="match status" value="1"/>
</dbReference>
<dbReference type="InterPro" id="IPR001544">
    <property type="entry name" value="Aminotrans_IV"/>
</dbReference>